<name>A0A5A9XJ71_9BACT</name>
<reference evidence="5 6" key="1">
    <citation type="submission" date="2019-04" db="EMBL/GenBank/DDBJ databases">
        <title>Geobacter ruber sp. nov., ferric-reducing bacteria isolated from paddy soil.</title>
        <authorList>
            <person name="Xu Z."/>
            <person name="Masuda Y."/>
            <person name="Itoh H."/>
            <person name="Senoo K."/>
        </authorList>
    </citation>
    <scope>NUCLEOTIDE SEQUENCE [LARGE SCALE GENOMIC DNA]</scope>
    <source>
        <strain evidence="5 6">Red88</strain>
    </source>
</reference>
<organism evidence="5 6">
    <name type="scientific">Oryzomonas rubra</name>
    <dbReference type="NCBI Taxonomy" id="2509454"/>
    <lineage>
        <taxon>Bacteria</taxon>
        <taxon>Pseudomonadati</taxon>
        <taxon>Thermodesulfobacteriota</taxon>
        <taxon>Desulfuromonadia</taxon>
        <taxon>Geobacterales</taxon>
        <taxon>Geobacteraceae</taxon>
        <taxon>Oryzomonas</taxon>
    </lineage>
</organism>
<dbReference type="InterPro" id="IPR043202">
    <property type="entry name" value="Band-7_stomatin-like"/>
</dbReference>
<dbReference type="Gene3D" id="6.10.250.2090">
    <property type="match status" value="1"/>
</dbReference>
<evidence type="ECO:0000313" key="5">
    <source>
        <dbReference type="EMBL" id="KAA0893207.1"/>
    </source>
</evidence>
<dbReference type="EMBL" id="SRSD01000003">
    <property type="protein sequence ID" value="KAA0893207.1"/>
    <property type="molecule type" value="Genomic_DNA"/>
</dbReference>
<protein>
    <submittedName>
        <fullName evidence="5">Slipin family protein</fullName>
    </submittedName>
</protein>
<dbReference type="InterPro" id="IPR036013">
    <property type="entry name" value="Band_7/SPFH_dom_sf"/>
</dbReference>
<accession>A0A5A9XJ71</accession>
<sequence length="255" mass="28833">MFNLFNYVPVLFVAVLFIMFVASAVRILPEYERGVLFRLGRLAGVRGPGLFFIIPGIDRLVRVTLRTVVMDVPPQDVITHDNVTVKVSAVIYFRVMEPQRAVVDVENYLYATSQLSQTTLRSVLGQVDLDELLANREKINKELQEILDRHTGPWGVKVANVEVKNIDLPQEMQRAIAKQAEAERERRAKIIHAEGELQASEKLAQAAVILAAEPTALQLRYLQTLTEIAAEKNSTTIFPVPIDLIKMFLERRDKV</sequence>
<gene>
    <name evidence="5" type="ORF">ET418_05145</name>
</gene>
<dbReference type="PANTHER" id="PTHR10264">
    <property type="entry name" value="BAND 7 PROTEIN-RELATED"/>
    <property type="match status" value="1"/>
</dbReference>
<keyword evidence="3" id="KW-1133">Transmembrane helix</keyword>
<comment type="subcellular location">
    <subcellularLocation>
        <location evidence="1">Membrane</location>
        <topology evidence="1">Single-pass membrane protein</topology>
    </subcellularLocation>
</comment>
<comment type="caution">
    <text evidence="5">The sequence shown here is derived from an EMBL/GenBank/DDBJ whole genome shotgun (WGS) entry which is preliminary data.</text>
</comment>
<dbReference type="CDD" id="cd08826">
    <property type="entry name" value="SPFH_eoslipins_u1"/>
    <property type="match status" value="1"/>
</dbReference>
<evidence type="ECO:0000256" key="1">
    <source>
        <dbReference type="ARBA" id="ARBA00004167"/>
    </source>
</evidence>
<dbReference type="AlphaFoldDB" id="A0A5A9XJ71"/>
<dbReference type="GO" id="GO:0098552">
    <property type="term" value="C:side of membrane"/>
    <property type="evidence" value="ECO:0007669"/>
    <property type="project" value="UniProtKB-ARBA"/>
</dbReference>
<proteinExistence type="inferred from homology"/>
<feature type="domain" description="Band 7" evidence="4">
    <location>
        <begin position="23"/>
        <end position="180"/>
    </location>
</feature>
<dbReference type="GO" id="GO:0005886">
    <property type="term" value="C:plasma membrane"/>
    <property type="evidence" value="ECO:0007669"/>
    <property type="project" value="InterPro"/>
</dbReference>
<comment type="similarity">
    <text evidence="2">Belongs to the band 7/mec-2 family.</text>
</comment>
<evidence type="ECO:0000313" key="6">
    <source>
        <dbReference type="Proteomes" id="UP000324298"/>
    </source>
</evidence>
<evidence type="ECO:0000256" key="2">
    <source>
        <dbReference type="ARBA" id="ARBA00008164"/>
    </source>
</evidence>
<evidence type="ECO:0000259" key="4">
    <source>
        <dbReference type="SMART" id="SM00244"/>
    </source>
</evidence>
<dbReference type="Pfam" id="PF01145">
    <property type="entry name" value="Band_7"/>
    <property type="match status" value="1"/>
</dbReference>
<dbReference type="Gene3D" id="3.30.479.30">
    <property type="entry name" value="Band 7 domain"/>
    <property type="match status" value="1"/>
</dbReference>
<dbReference type="SMART" id="SM00244">
    <property type="entry name" value="PHB"/>
    <property type="match status" value="1"/>
</dbReference>
<dbReference type="InterPro" id="IPR001972">
    <property type="entry name" value="Stomatin_HflK_fam"/>
</dbReference>
<feature type="transmembrane region" description="Helical" evidence="3">
    <location>
        <begin position="6"/>
        <end position="28"/>
    </location>
</feature>
<dbReference type="SUPFAM" id="SSF117892">
    <property type="entry name" value="Band 7/SPFH domain"/>
    <property type="match status" value="1"/>
</dbReference>
<dbReference type="FunFam" id="3.30.479.30:FF:000004">
    <property type="entry name" value="Putative membrane protease family, stomatin"/>
    <property type="match status" value="1"/>
</dbReference>
<evidence type="ECO:0000256" key="3">
    <source>
        <dbReference type="SAM" id="Phobius"/>
    </source>
</evidence>
<dbReference type="OrthoDB" id="9809197at2"/>
<keyword evidence="3" id="KW-0472">Membrane</keyword>
<dbReference type="RefSeq" id="WP_149306525.1">
    <property type="nucleotide sequence ID" value="NZ_SRSD01000003.1"/>
</dbReference>
<dbReference type="PANTHER" id="PTHR10264:SF19">
    <property type="entry name" value="AT06885P-RELATED"/>
    <property type="match status" value="1"/>
</dbReference>
<keyword evidence="3" id="KW-0812">Transmembrane</keyword>
<dbReference type="InterPro" id="IPR001107">
    <property type="entry name" value="Band_7"/>
</dbReference>
<dbReference type="PRINTS" id="PR00721">
    <property type="entry name" value="STOMATIN"/>
</dbReference>
<dbReference type="Proteomes" id="UP000324298">
    <property type="component" value="Unassembled WGS sequence"/>
</dbReference>
<keyword evidence="6" id="KW-1185">Reference proteome</keyword>